<accession>A0A0F9FW72</accession>
<name>A0A0F9FW72_9ZZZZ</name>
<dbReference type="EMBL" id="LAZR01019950">
    <property type="protein sequence ID" value="KKL90669.1"/>
    <property type="molecule type" value="Genomic_DNA"/>
</dbReference>
<dbReference type="AlphaFoldDB" id="A0A0F9FW72"/>
<reference evidence="1" key="1">
    <citation type="journal article" date="2015" name="Nature">
        <title>Complex archaea that bridge the gap between prokaryotes and eukaryotes.</title>
        <authorList>
            <person name="Spang A."/>
            <person name="Saw J.H."/>
            <person name="Jorgensen S.L."/>
            <person name="Zaremba-Niedzwiedzka K."/>
            <person name="Martijn J."/>
            <person name="Lind A.E."/>
            <person name="van Eijk R."/>
            <person name="Schleper C."/>
            <person name="Guy L."/>
            <person name="Ettema T.J."/>
        </authorList>
    </citation>
    <scope>NUCLEOTIDE SEQUENCE</scope>
</reference>
<sequence length="70" mass="7950">MTMYFATTTDRRGHKRQEAIAETREAAARLVFELDPNAKRCSTARGHIQPDGCLFNTGSGMIWHRRDNPS</sequence>
<organism evidence="1">
    <name type="scientific">marine sediment metagenome</name>
    <dbReference type="NCBI Taxonomy" id="412755"/>
    <lineage>
        <taxon>unclassified sequences</taxon>
        <taxon>metagenomes</taxon>
        <taxon>ecological metagenomes</taxon>
    </lineage>
</organism>
<comment type="caution">
    <text evidence="1">The sequence shown here is derived from an EMBL/GenBank/DDBJ whole genome shotgun (WGS) entry which is preliminary data.</text>
</comment>
<evidence type="ECO:0000313" key="1">
    <source>
        <dbReference type="EMBL" id="KKL90669.1"/>
    </source>
</evidence>
<gene>
    <name evidence="1" type="ORF">LCGC14_1902360</name>
</gene>
<protein>
    <submittedName>
        <fullName evidence="1">Uncharacterized protein</fullName>
    </submittedName>
</protein>
<proteinExistence type="predicted"/>